<feature type="region of interest" description="Disordered" evidence="1">
    <location>
        <begin position="63"/>
        <end position="91"/>
    </location>
</feature>
<protein>
    <submittedName>
        <fullName evidence="2">Uncharacterized protein</fullName>
    </submittedName>
</protein>
<evidence type="ECO:0000256" key="1">
    <source>
        <dbReference type="SAM" id="MobiDB-lite"/>
    </source>
</evidence>
<reference evidence="2 3" key="1">
    <citation type="submission" date="2018-04" db="EMBL/GenBank/DDBJ databases">
        <title>Bacteria isolated from cave deposits of Manipur.</title>
        <authorList>
            <person name="Sahoo D."/>
            <person name="Sarangthem I."/>
            <person name="Nandeibam J."/>
        </authorList>
    </citation>
    <scope>NUCLEOTIDE SEQUENCE [LARGE SCALE GENOMIC DNA]</scope>
    <source>
        <strain evidence="3">mrc11</strain>
    </source>
</reference>
<comment type="caution">
    <text evidence="2">The sequence shown here is derived from an EMBL/GenBank/DDBJ whole genome shotgun (WGS) entry which is preliminary data.</text>
</comment>
<evidence type="ECO:0000313" key="2">
    <source>
        <dbReference type="EMBL" id="RAM38249.1"/>
    </source>
</evidence>
<organism evidence="2 3">
    <name type="scientific">Arthrobacter globiformis</name>
    <dbReference type="NCBI Taxonomy" id="1665"/>
    <lineage>
        <taxon>Bacteria</taxon>
        <taxon>Bacillati</taxon>
        <taxon>Actinomycetota</taxon>
        <taxon>Actinomycetes</taxon>
        <taxon>Micrococcales</taxon>
        <taxon>Micrococcaceae</taxon>
        <taxon>Arthrobacter</taxon>
    </lineage>
</organism>
<evidence type="ECO:0000313" key="3">
    <source>
        <dbReference type="Proteomes" id="UP000249166"/>
    </source>
</evidence>
<name>A0A328HHX7_ARTGO</name>
<proteinExistence type="predicted"/>
<dbReference type="AlphaFoldDB" id="A0A328HHX7"/>
<sequence length="91" mass="10121">MITLQQDAEGFIRMNRHFPESIRVSVTFSDGTVEEVSGKRLNQAYDVALAEFRAQNHLDAKGFSRHQKSRTNPGNKVDFVRVQPGMGTAAG</sequence>
<dbReference type="RefSeq" id="WP_111902719.1">
    <property type="nucleotide sequence ID" value="NZ_QLNP01000062.1"/>
</dbReference>
<dbReference type="Proteomes" id="UP000249166">
    <property type="component" value="Unassembled WGS sequence"/>
</dbReference>
<accession>A0A328HHX7</accession>
<dbReference type="EMBL" id="QLNP01000062">
    <property type="protein sequence ID" value="RAM38249.1"/>
    <property type="molecule type" value="Genomic_DNA"/>
</dbReference>
<gene>
    <name evidence="2" type="ORF">DBZ45_04315</name>
</gene>
<dbReference type="OrthoDB" id="4946960at2"/>